<protein>
    <recommendedName>
        <fullName evidence="4">FAD/NAD(P)-binding domain-containing protein</fullName>
    </recommendedName>
</protein>
<name>U5ELX1_NOCAS</name>
<evidence type="ECO:0000313" key="5">
    <source>
        <dbReference type="EMBL" id="GAD87386.1"/>
    </source>
</evidence>
<dbReference type="PANTHER" id="PTHR23023">
    <property type="entry name" value="DIMETHYLANILINE MONOOXYGENASE"/>
    <property type="match status" value="1"/>
</dbReference>
<keyword evidence="6" id="KW-1185">Reference proteome</keyword>
<dbReference type="AlphaFoldDB" id="U5ELX1"/>
<accession>U5ELX1</accession>
<dbReference type="eggNOG" id="COG2072">
    <property type="taxonomic scope" value="Bacteria"/>
</dbReference>
<evidence type="ECO:0000313" key="6">
    <source>
        <dbReference type="Proteomes" id="UP000017048"/>
    </source>
</evidence>
<keyword evidence="1" id="KW-0285">Flavoprotein</keyword>
<sequence length="475" mass="52644">MRECDVCIVGAGAAGLNALFAASRYLDREQKIVLVDRRDRVGGMWTDTYPYVRLHQPHRMFTAGNIDWTLGADPSYLAAGPEVLGHLEHCLDTIEQRVQVDELLGATMVSDTETDGAVRVVCETVDGATEVIETKRLIKACGFRITPNEPLPLSSTRVRSVSPNCCGTDLAPGTGPVWIVGGGKTGMDTALEVITRYPGREVHLVAGAGTFFHNRDLFFPTGARRWWAGQLASDLLREVSRRFDGTNEAEIWAWHAATYGNSVTPETGRFLLGVLSESEAARIGAGLRSVVMDYLVDAVDEHDTTRLVFRSGATVAVPADSVIVNCTGYVMRHDHPYEPYTSPSGAVLSVQPRSATLYLTTMIAYFMTHLMFSGKLTETPLYELDVPDLQRKAPTVMPYALFALTQYNVSLLYDTIPFTTFRDCGLDLDRWYPLPRRMLAVARFALTHRRDREHLRQALDTVHDRFGVRCGPLPA</sequence>
<dbReference type="OrthoDB" id="9773233at2"/>
<evidence type="ECO:0000256" key="3">
    <source>
        <dbReference type="ARBA" id="ARBA00023002"/>
    </source>
</evidence>
<proteinExistence type="predicted"/>
<dbReference type="RefSeq" id="WP_019045978.1">
    <property type="nucleotide sequence ID" value="NZ_BAFO02000034.1"/>
</dbReference>
<dbReference type="PRINTS" id="PR00368">
    <property type="entry name" value="FADPNR"/>
</dbReference>
<dbReference type="SUPFAM" id="SSF51905">
    <property type="entry name" value="FAD/NAD(P)-binding domain"/>
    <property type="match status" value="2"/>
</dbReference>
<dbReference type="InterPro" id="IPR036188">
    <property type="entry name" value="FAD/NAD-bd_sf"/>
</dbReference>
<dbReference type="GeneID" id="91516088"/>
<keyword evidence="3" id="KW-0560">Oxidoreductase</keyword>
<reference evidence="5 6" key="1">
    <citation type="journal article" date="2014" name="BMC Genomics">
        <title>Genome based analysis of type-I polyketide synthase and nonribosomal peptide synthetase gene clusters in seven strains of five representative Nocardia species.</title>
        <authorList>
            <person name="Komaki H."/>
            <person name="Ichikawa N."/>
            <person name="Hosoyama A."/>
            <person name="Takahashi-Nakaguchi A."/>
            <person name="Matsuzawa T."/>
            <person name="Suzuki K."/>
            <person name="Fujita N."/>
            <person name="Gonoi T."/>
        </authorList>
    </citation>
    <scope>NUCLEOTIDE SEQUENCE [LARGE SCALE GENOMIC DNA]</scope>
    <source>
        <strain evidence="5 6">NBRC 15531</strain>
    </source>
</reference>
<gene>
    <name evidence="5" type="ORF">NCAST_34_05140</name>
</gene>
<evidence type="ECO:0000256" key="1">
    <source>
        <dbReference type="ARBA" id="ARBA00022630"/>
    </source>
</evidence>
<dbReference type="InterPro" id="IPR023753">
    <property type="entry name" value="FAD/NAD-binding_dom"/>
</dbReference>
<dbReference type="InterPro" id="IPR050346">
    <property type="entry name" value="FMO-like"/>
</dbReference>
<dbReference type="GO" id="GO:0016491">
    <property type="term" value="F:oxidoreductase activity"/>
    <property type="evidence" value="ECO:0007669"/>
    <property type="project" value="UniProtKB-KW"/>
</dbReference>
<dbReference type="Gene3D" id="3.50.50.60">
    <property type="entry name" value="FAD/NAD(P)-binding domain"/>
    <property type="match status" value="1"/>
</dbReference>
<feature type="domain" description="FAD/NAD(P)-binding" evidence="4">
    <location>
        <begin position="5"/>
        <end position="211"/>
    </location>
</feature>
<dbReference type="Proteomes" id="UP000017048">
    <property type="component" value="Unassembled WGS sequence"/>
</dbReference>
<evidence type="ECO:0000256" key="2">
    <source>
        <dbReference type="ARBA" id="ARBA00022827"/>
    </source>
</evidence>
<comment type="caution">
    <text evidence="5">The sequence shown here is derived from an EMBL/GenBank/DDBJ whole genome shotgun (WGS) entry which is preliminary data.</text>
</comment>
<dbReference type="EMBL" id="BAFO02000034">
    <property type="protein sequence ID" value="GAD87386.1"/>
    <property type="molecule type" value="Genomic_DNA"/>
</dbReference>
<dbReference type="STRING" id="1824.SAMN05444423_104461"/>
<organism evidence="5 6">
    <name type="scientific">Nocardia asteroides NBRC 15531</name>
    <dbReference type="NCBI Taxonomy" id="1110697"/>
    <lineage>
        <taxon>Bacteria</taxon>
        <taxon>Bacillati</taxon>
        <taxon>Actinomycetota</taxon>
        <taxon>Actinomycetes</taxon>
        <taxon>Mycobacteriales</taxon>
        <taxon>Nocardiaceae</taxon>
        <taxon>Nocardia</taxon>
    </lineage>
</organism>
<keyword evidence="2" id="KW-0274">FAD</keyword>
<dbReference type="Pfam" id="PF07992">
    <property type="entry name" value="Pyr_redox_2"/>
    <property type="match status" value="1"/>
</dbReference>
<evidence type="ECO:0000259" key="4">
    <source>
        <dbReference type="Pfam" id="PF07992"/>
    </source>
</evidence>